<dbReference type="PROSITE" id="PS50088">
    <property type="entry name" value="ANK_REPEAT"/>
    <property type="match status" value="10"/>
</dbReference>
<evidence type="ECO:0000313" key="6">
    <source>
        <dbReference type="Proteomes" id="UP000190312"/>
    </source>
</evidence>
<evidence type="ECO:0000256" key="1">
    <source>
        <dbReference type="ARBA" id="ARBA00022737"/>
    </source>
</evidence>
<reference evidence="5 6" key="1">
    <citation type="submission" date="2016-10" db="EMBL/GenBank/DDBJ databases">
        <title>Genome sequencing of Aspergillus oryzae BCC7051.</title>
        <authorList>
            <person name="Thammarongtham C."/>
            <person name="Vorapreeda T."/>
            <person name="Nookaew I."/>
            <person name="Srisuk T."/>
            <person name="Land M."/>
            <person name="Jeennor S."/>
            <person name="Laoteng K."/>
        </authorList>
    </citation>
    <scope>NUCLEOTIDE SEQUENCE [LARGE SCALE GENOMIC DNA]</scope>
    <source>
        <strain evidence="5 6">BCC7051</strain>
    </source>
</reference>
<dbReference type="PROSITE" id="PS50297">
    <property type="entry name" value="ANK_REP_REGION"/>
    <property type="match status" value="10"/>
</dbReference>
<dbReference type="eggNOG" id="KOG4177">
    <property type="taxonomic scope" value="Eukaryota"/>
</dbReference>
<dbReference type="InterPro" id="IPR058525">
    <property type="entry name" value="DUF8212"/>
</dbReference>
<keyword evidence="1" id="KW-0677">Repeat</keyword>
<feature type="repeat" description="ANK" evidence="3">
    <location>
        <begin position="534"/>
        <end position="566"/>
    </location>
</feature>
<dbReference type="Gene3D" id="2.60.120.460">
    <property type="entry name" value="YjbQ-like"/>
    <property type="match status" value="1"/>
</dbReference>
<dbReference type="PANTHER" id="PTHR24201:SF16">
    <property type="entry name" value="ANKYRIN-1-LIKE-RELATED"/>
    <property type="match status" value="1"/>
</dbReference>
<dbReference type="PROSITE" id="PS01314">
    <property type="entry name" value="UPF0047"/>
    <property type="match status" value="1"/>
</dbReference>
<feature type="repeat" description="ANK" evidence="3">
    <location>
        <begin position="399"/>
        <end position="423"/>
    </location>
</feature>
<name>A0A1S9DLD6_ASPOZ</name>
<dbReference type="SMART" id="SM00248">
    <property type="entry name" value="ANK"/>
    <property type="match status" value="11"/>
</dbReference>
<feature type="repeat" description="ANK" evidence="3">
    <location>
        <begin position="500"/>
        <end position="533"/>
    </location>
</feature>
<protein>
    <recommendedName>
        <fullName evidence="4">DUF8212 domain-containing protein</fullName>
    </recommendedName>
</protein>
<dbReference type="Pfam" id="PF00023">
    <property type="entry name" value="Ank"/>
    <property type="match status" value="1"/>
</dbReference>
<dbReference type="EMBL" id="MKZY01000004">
    <property type="protein sequence ID" value="OOO09756.1"/>
    <property type="molecule type" value="Genomic_DNA"/>
</dbReference>
<feature type="repeat" description="ANK" evidence="3">
    <location>
        <begin position="567"/>
        <end position="599"/>
    </location>
</feature>
<dbReference type="OrthoDB" id="674604at2759"/>
<dbReference type="VEuPathDB" id="FungiDB:AO090003001312"/>
<dbReference type="PANTHER" id="PTHR24201">
    <property type="entry name" value="ANK_REP_REGION DOMAIN-CONTAINING PROTEIN"/>
    <property type="match status" value="1"/>
</dbReference>
<comment type="caution">
    <text evidence="5">The sequence shown here is derived from an EMBL/GenBank/DDBJ whole genome shotgun (WGS) entry which is preliminary data.</text>
</comment>
<dbReference type="Pfam" id="PF26640">
    <property type="entry name" value="DUF8212"/>
    <property type="match status" value="1"/>
</dbReference>
<dbReference type="InterPro" id="IPR036770">
    <property type="entry name" value="Ankyrin_rpt-contain_sf"/>
</dbReference>
<feature type="repeat" description="ANK" evidence="3">
    <location>
        <begin position="467"/>
        <end position="499"/>
    </location>
</feature>
<evidence type="ECO:0000256" key="2">
    <source>
        <dbReference type="ARBA" id="ARBA00023043"/>
    </source>
</evidence>
<dbReference type="VEuPathDB" id="FungiDB:AO090003001310"/>
<feature type="domain" description="DUF8212" evidence="4">
    <location>
        <begin position="187"/>
        <end position="216"/>
    </location>
</feature>
<feature type="repeat" description="ANK" evidence="3">
    <location>
        <begin position="699"/>
        <end position="731"/>
    </location>
</feature>
<feature type="repeat" description="ANK" evidence="3">
    <location>
        <begin position="633"/>
        <end position="665"/>
    </location>
</feature>
<dbReference type="Pfam" id="PF12796">
    <property type="entry name" value="Ank_2"/>
    <property type="match status" value="3"/>
</dbReference>
<dbReference type="InterPro" id="IPR050776">
    <property type="entry name" value="Ank_Repeat/CDKN_Inhibitor"/>
</dbReference>
<dbReference type="Proteomes" id="UP000190312">
    <property type="component" value="Unassembled WGS sequence"/>
</dbReference>
<keyword evidence="2 3" id="KW-0040">ANK repeat</keyword>
<proteinExistence type="predicted"/>
<feature type="repeat" description="ANK" evidence="3">
    <location>
        <begin position="666"/>
        <end position="698"/>
    </location>
</feature>
<dbReference type="Gene3D" id="1.25.40.20">
    <property type="entry name" value="Ankyrin repeat-containing domain"/>
    <property type="match status" value="2"/>
</dbReference>
<dbReference type="PRINTS" id="PR01415">
    <property type="entry name" value="ANKYRIN"/>
</dbReference>
<dbReference type="InterPro" id="IPR035917">
    <property type="entry name" value="YjbQ-like_sf"/>
</dbReference>
<dbReference type="InterPro" id="IPR002110">
    <property type="entry name" value="Ankyrin_rpt"/>
</dbReference>
<evidence type="ECO:0000259" key="4">
    <source>
        <dbReference type="Pfam" id="PF26640"/>
    </source>
</evidence>
<dbReference type="GO" id="GO:0005634">
    <property type="term" value="C:nucleus"/>
    <property type="evidence" value="ECO:0007669"/>
    <property type="project" value="TreeGrafter"/>
</dbReference>
<dbReference type="InterPro" id="IPR001602">
    <property type="entry name" value="UPF0047_YjbQ-like"/>
</dbReference>
<gene>
    <name evidence="5" type="ORF">OAory_01055640</name>
</gene>
<sequence length="1218" mass="136332">MRLLNTKPSDTGNFIIEEFFGEPPSYAILSHTWQEMEVTFQDITTGVIDKKGFKKVKDCYTCCIDKTSSAELSESLNSMYRWYQEADVCYAYLADVPSKPFAESRWFKRGWTLQELIAPSRVIFLDHEWNDIPVGILVGDDDVETASVAQRMSWAARRETTRIEDRAYCLMGIFGINMPPIYGEGKNAFIRLQEEIMKVLDDHSIFAWRSDSEEENHGGLLATSPDAFRESSNVVPYSPFTMIEGPLTVSSKGISLELRFIGVGHPGLGLAILHYSFLTMQRFERKQCEKFEFINLGDLKPSQYPLRRLCVQQRRPVSRKINKAGKPKDTGTALDNLHLLVSENPLQACRDTETNWINTNGISGNGQTLLSHAAGRGDVDMLWLLLTRSDVSAGGRDLSGRTPLSRAAECGHEAIVSLLLSRNDVDPDYEDTNGRTPLSYAAVSGHLTIAKLLLQSGRVYAESEDEYGRTPLSRAAEGGHKELLEMLLESGAKLESKDRDHRTPLSWAAAENDHGAVVALLLELGAAIESKDREERTPLSWAAMKGRGAVVTLLLERGANIESEDKHSRTPLSWAARKEQEATVRLLIQKGAFKDCQDSNHRTPLAHAAERGHEIIVKVLLEMGADIRSPTRLGETPLSLAAERGQEAVVMMLLGKGADIDSRNDKDQTALFLAAELGHETVVKMLLEKGANIKSRDYWDRTPLSYAAENGHTAVVKLLLDKGAEMKSQDSWRTFYTILRSMMWLRSRHTLAAALGVSLVAAVTQLSDDQMESFLGQGGVELADRYAPMWFFGQALNHPPCYPTWAFGGSPTSNDVYDSNHKTPAAPQCEYPDVGCKCRNPGVAINNAGPDFPIYYTFKRCSDTEVRVVYNLFYEKDGAKVAGIIDTGHDYDWERVIIIHSRDDNKMWAPSRALLSSHSGYHNLAWGDIQNTLTTEEIQAGAANDPNGVRNNDHPKVYVSWSKHAHFDTRNTGWNDPLSQSTDNAFRSNDWWHYVSKKNYLGDSSTTPLKEAIKSIRKSSEQTLHQPPHFALISERLSTPPKHAFKATSADFLQLQRPPPKKKKGLHCANENKMSWFQKTFTLAPKARGSYLIDKEVRDQLPEIENFKVGILHLFIKHTSCALSLNENWDSDVREDMTNALERIAPYDREGDLYLHSAEGEDDMPAHIKSALIGASVSIPISNGKLATGTWQGIWYLEFRAYKHSRSIVATIQGEKYE</sequence>
<dbReference type="NCBIfam" id="TIGR00149">
    <property type="entry name" value="TIGR00149_YjbQ"/>
    <property type="match status" value="1"/>
</dbReference>
<evidence type="ECO:0000256" key="3">
    <source>
        <dbReference type="PROSITE-ProRule" id="PRU00023"/>
    </source>
</evidence>
<evidence type="ECO:0000313" key="5">
    <source>
        <dbReference type="EMBL" id="OOO09756.1"/>
    </source>
</evidence>
<feature type="repeat" description="ANK" evidence="3">
    <location>
        <begin position="600"/>
        <end position="632"/>
    </location>
</feature>
<organism evidence="5 6">
    <name type="scientific">Aspergillus oryzae</name>
    <name type="common">Yellow koji mold</name>
    <dbReference type="NCBI Taxonomy" id="5062"/>
    <lineage>
        <taxon>Eukaryota</taxon>
        <taxon>Fungi</taxon>
        <taxon>Dikarya</taxon>
        <taxon>Ascomycota</taxon>
        <taxon>Pezizomycotina</taxon>
        <taxon>Eurotiomycetes</taxon>
        <taxon>Eurotiomycetidae</taxon>
        <taxon>Eurotiales</taxon>
        <taxon>Aspergillaceae</taxon>
        <taxon>Aspergillus</taxon>
        <taxon>Aspergillus subgen. Circumdati</taxon>
    </lineage>
</organism>
<dbReference type="SUPFAM" id="SSF111038">
    <property type="entry name" value="YjbQ-like"/>
    <property type="match status" value="1"/>
</dbReference>
<dbReference type="SUPFAM" id="SSF48403">
    <property type="entry name" value="Ankyrin repeat"/>
    <property type="match status" value="1"/>
</dbReference>
<feature type="repeat" description="ANK" evidence="3">
    <location>
        <begin position="433"/>
        <end position="457"/>
    </location>
</feature>
<dbReference type="AlphaFoldDB" id="A0A1S9DLD6"/>
<dbReference type="VEuPathDB" id="FungiDB:AO090011000181"/>
<dbReference type="Pfam" id="PF01894">
    <property type="entry name" value="YjbQ"/>
    <property type="match status" value="1"/>
</dbReference>
<accession>A0A1S9DLD6</accession>